<dbReference type="InterPro" id="IPR036864">
    <property type="entry name" value="Zn2-C6_fun-type_DNA-bd_sf"/>
</dbReference>
<dbReference type="InterPro" id="IPR007219">
    <property type="entry name" value="XnlR_reg_dom"/>
</dbReference>
<name>A0A1C7M3A6_GRIFR</name>
<feature type="coiled-coil region" evidence="4">
    <location>
        <begin position="107"/>
        <end position="134"/>
    </location>
</feature>
<gene>
    <name evidence="8" type="ORF">A0H81_08383</name>
</gene>
<dbReference type="Proteomes" id="UP000092993">
    <property type="component" value="Unassembled WGS sequence"/>
</dbReference>
<keyword evidence="3" id="KW-0539">Nucleus</keyword>
<evidence type="ECO:0000256" key="2">
    <source>
        <dbReference type="ARBA" id="ARBA00022723"/>
    </source>
</evidence>
<evidence type="ECO:0000313" key="9">
    <source>
        <dbReference type="Proteomes" id="UP000092993"/>
    </source>
</evidence>
<dbReference type="SMART" id="SM00066">
    <property type="entry name" value="GAL4"/>
    <property type="match status" value="1"/>
</dbReference>
<dbReference type="PANTHER" id="PTHR31001:SF56">
    <property type="entry name" value="ZN(2)-C6 FUNGAL-TYPE DOMAIN-CONTAINING PROTEIN"/>
    <property type="match status" value="1"/>
</dbReference>
<feature type="compositionally biased region" description="Basic and acidic residues" evidence="5">
    <location>
        <begin position="8"/>
        <end position="24"/>
    </location>
</feature>
<evidence type="ECO:0000256" key="4">
    <source>
        <dbReference type="SAM" id="Coils"/>
    </source>
</evidence>
<evidence type="ECO:0000259" key="6">
    <source>
        <dbReference type="PROSITE" id="PS50048"/>
    </source>
</evidence>
<dbReference type="PROSITE" id="PS00463">
    <property type="entry name" value="ZN2_CY6_FUNGAL_1"/>
    <property type="match status" value="1"/>
</dbReference>
<feature type="region of interest" description="Disordered" evidence="5">
    <location>
        <begin position="1"/>
        <end position="58"/>
    </location>
</feature>
<dbReference type="GO" id="GO:0000981">
    <property type="term" value="F:DNA-binding transcription factor activity, RNA polymerase II-specific"/>
    <property type="evidence" value="ECO:0007669"/>
    <property type="project" value="InterPro"/>
</dbReference>
<reference evidence="8 9" key="1">
    <citation type="submission" date="2016-03" db="EMBL/GenBank/DDBJ databases">
        <title>Whole genome sequencing of Grifola frondosa 9006-11.</title>
        <authorList>
            <person name="Min B."/>
            <person name="Park H."/>
            <person name="Kim J.-G."/>
            <person name="Cho H."/>
            <person name="Oh Y.-L."/>
            <person name="Kong W.-S."/>
            <person name="Choi I.-G."/>
        </authorList>
    </citation>
    <scope>NUCLEOTIDE SEQUENCE [LARGE SCALE GENOMIC DNA]</scope>
    <source>
        <strain evidence="8 9">9006-11</strain>
    </source>
</reference>
<keyword evidence="2" id="KW-0479">Metal-binding</keyword>
<feature type="region of interest" description="Disordered" evidence="5">
    <location>
        <begin position="181"/>
        <end position="204"/>
    </location>
</feature>
<dbReference type="EMBL" id="LUGG01000011">
    <property type="protein sequence ID" value="OBZ71228.1"/>
    <property type="molecule type" value="Genomic_DNA"/>
</dbReference>
<dbReference type="GO" id="GO:0005634">
    <property type="term" value="C:nucleus"/>
    <property type="evidence" value="ECO:0007669"/>
    <property type="project" value="UniProtKB-SubCell"/>
</dbReference>
<evidence type="ECO:0000256" key="3">
    <source>
        <dbReference type="ARBA" id="ARBA00023242"/>
    </source>
</evidence>
<dbReference type="Gene3D" id="4.10.240.10">
    <property type="entry name" value="Zn(2)-C6 fungal-type DNA-binding domain"/>
    <property type="match status" value="1"/>
</dbReference>
<dbReference type="PANTHER" id="PTHR31001">
    <property type="entry name" value="UNCHARACTERIZED TRANSCRIPTIONAL REGULATORY PROTEIN"/>
    <property type="match status" value="1"/>
</dbReference>
<dbReference type="PROSITE" id="PS51379">
    <property type="entry name" value="4FE4S_FER_2"/>
    <property type="match status" value="1"/>
</dbReference>
<dbReference type="AlphaFoldDB" id="A0A1C7M3A6"/>
<dbReference type="GO" id="GO:0006351">
    <property type="term" value="P:DNA-templated transcription"/>
    <property type="evidence" value="ECO:0007669"/>
    <property type="project" value="InterPro"/>
</dbReference>
<feature type="domain" description="4Fe-4S ferredoxin-type" evidence="7">
    <location>
        <begin position="67"/>
        <end position="99"/>
    </location>
</feature>
<dbReference type="CDD" id="cd12148">
    <property type="entry name" value="fungal_TF_MHR"/>
    <property type="match status" value="1"/>
</dbReference>
<evidence type="ECO:0000256" key="1">
    <source>
        <dbReference type="ARBA" id="ARBA00004123"/>
    </source>
</evidence>
<dbReference type="Pfam" id="PF04082">
    <property type="entry name" value="Fungal_trans"/>
    <property type="match status" value="1"/>
</dbReference>
<dbReference type="InterPro" id="IPR017896">
    <property type="entry name" value="4Fe4S_Fe-S-bd"/>
</dbReference>
<evidence type="ECO:0000313" key="8">
    <source>
        <dbReference type="EMBL" id="OBZ71228.1"/>
    </source>
</evidence>
<proteinExistence type="predicted"/>
<keyword evidence="9" id="KW-1185">Reference proteome</keyword>
<feature type="domain" description="Zn(2)-C6 fungal-type" evidence="6">
    <location>
        <begin position="60"/>
        <end position="89"/>
    </location>
</feature>
<comment type="subcellular location">
    <subcellularLocation>
        <location evidence="1">Nucleus</location>
    </subcellularLocation>
</comment>
<comment type="caution">
    <text evidence="8">The sequence shown here is derived from an EMBL/GenBank/DDBJ whole genome shotgun (WGS) entry which is preliminary data.</text>
</comment>
<dbReference type="OrthoDB" id="424974at2759"/>
<feature type="compositionally biased region" description="Polar residues" evidence="5">
    <location>
        <begin position="190"/>
        <end position="204"/>
    </location>
</feature>
<dbReference type="STRING" id="5627.A0A1C7M3A6"/>
<evidence type="ECO:0000259" key="7">
    <source>
        <dbReference type="PROSITE" id="PS51379"/>
    </source>
</evidence>
<evidence type="ECO:0000256" key="5">
    <source>
        <dbReference type="SAM" id="MobiDB-lite"/>
    </source>
</evidence>
<organism evidence="8 9">
    <name type="scientific">Grifola frondosa</name>
    <name type="common">Maitake</name>
    <name type="synonym">Polyporus frondosus</name>
    <dbReference type="NCBI Taxonomy" id="5627"/>
    <lineage>
        <taxon>Eukaryota</taxon>
        <taxon>Fungi</taxon>
        <taxon>Dikarya</taxon>
        <taxon>Basidiomycota</taxon>
        <taxon>Agaricomycotina</taxon>
        <taxon>Agaricomycetes</taxon>
        <taxon>Polyporales</taxon>
        <taxon>Grifolaceae</taxon>
        <taxon>Grifola</taxon>
    </lineage>
</organism>
<dbReference type="GO" id="GO:0003677">
    <property type="term" value="F:DNA binding"/>
    <property type="evidence" value="ECO:0007669"/>
    <property type="project" value="InterPro"/>
</dbReference>
<dbReference type="InterPro" id="IPR001138">
    <property type="entry name" value="Zn2Cys6_DnaBD"/>
</dbReference>
<protein>
    <submittedName>
        <fullName evidence="8">Putative transcriptional regulatory protein C1F7.11c</fullName>
    </submittedName>
</protein>
<sequence>MMNSSIVQDDHRPFLKRPRTDNDVGRPYTVVTLPSNTALLPDPDGSNEGGTKKNRKRPLSCGECRRLKLKCDRIFPCQSCCKRGCAEICPEGALTGGKGSRFILANTEQLHDKIKSMSKRIRELEEALHVIQSQHSTDPHPLLRPELLLIKKSPELFGVDPHLIPPPVSDNARQDENGHNAVVISPKPSCDNSRSPSYTNGTSDDLSLPEDILRLSDNFPAPWSIGVVLNPELRQRIHQMLPSPAEAEHLCQQALLHTMWHDNSDGSVCIPNLIHSIYKSPIQSLLPARLSYFLIVLAIGTAVDPQQRSWRAPSERYHQLARAAVCESSVIDEPSTDVVNALMYMVWYLVVYSNSKHALEHAWGIMGLCGKLALSLGLHREAIGSKVIPEELDKRRTLLWSLLFIDMRLTPKEIYLHWLHGFMAESMAPALELVVGSPPPLYSDVVAMDIRIREFYMPPILQMVSGPSAGNSMNVVQRWAFLDRELALLNLHRGHYVQALTDGFTSKHTHMPSTGARVLHSFCHDVVKLFLSRDRTFSSHISRAGVLSVGSCPSKVAKVMRLFLEVKDRSPIAEKALPVLETMLTKCRSAYLHNRFGTLAECDAFDEMFAIARRLGVILPDTCGIKKKETDPSAQPFANAHPCLMSCYEQAVAEVTHLNDPVLVPGQLRLAPILGTVRRSMYLRNVRACRTMCMRPRTVFRLHWGQVKISDV</sequence>
<dbReference type="OMA" id="SYHEWKH"/>
<dbReference type="PROSITE" id="PS50048">
    <property type="entry name" value="ZN2_CY6_FUNGAL_2"/>
    <property type="match status" value="1"/>
</dbReference>
<accession>A0A1C7M3A6</accession>
<dbReference type="GO" id="GO:0008270">
    <property type="term" value="F:zinc ion binding"/>
    <property type="evidence" value="ECO:0007669"/>
    <property type="project" value="InterPro"/>
</dbReference>
<dbReference type="InterPro" id="IPR050613">
    <property type="entry name" value="Sec_Metabolite_Reg"/>
</dbReference>
<dbReference type="CDD" id="cd00067">
    <property type="entry name" value="GAL4"/>
    <property type="match status" value="1"/>
</dbReference>
<keyword evidence="4" id="KW-0175">Coiled coil</keyword>